<dbReference type="SMART" id="SM00421">
    <property type="entry name" value="HTH_LUXR"/>
    <property type="match status" value="1"/>
</dbReference>
<evidence type="ECO:0000313" key="6">
    <source>
        <dbReference type="EMBL" id="OCW24476.1"/>
    </source>
</evidence>
<evidence type="ECO:0000256" key="3">
    <source>
        <dbReference type="PROSITE-ProRule" id="PRU00169"/>
    </source>
</evidence>
<dbReference type="EMBL" id="PYWW01000056">
    <property type="protein sequence ID" value="PTC23969.1"/>
    <property type="molecule type" value="Genomic_DNA"/>
</dbReference>
<keyword evidence="1 3" id="KW-0597">Phosphoprotein</keyword>
<comment type="caution">
    <text evidence="7">The sequence shown here is derived from an EMBL/GenBank/DDBJ whole genome shotgun (WGS) entry which is preliminary data.</text>
</comment>
<evidence type="ECO:0000313" key="7">
    <source>
        <dbReference type="EMBL" id="PTC23969.1"/>
    </source>
</evidence>
<dbReference type="Pfam" id="PF00072">
    <property type="entry name" value="Response_reg"/>
    <property type="match status" value="1"/>
</dbReference>
<dbReference type="EMBL" id="MAUE01000026">
    <property type="protein sequence ID" value="OCW24476.1"/>
    <property type="molecule type" value="Genomic_DNA"/>
</dbReference>
<feature type="domain" description="HTH luxR-type" evidence="4">
    <location>
        <begin position="144"/>
        <end position="209"/>
    </location>
</feature>
<dbReference type="InterPro" id="IPR001789">
    <property type="entry name" value="Sig_transdc_resp-reg_receiver"/>
</dbReference>
<dbReference type="CDD" id="cd06170">
    <property type="entry name" value="LuxR_C_like"/>
    <property type="match status" value="1"/>
</dbReference>
<dbReference type="GO" id="GO:0003677">
    <property type="term" value="F:DNA binding"/>
    <property type="evidence" value="ECO:0007669"/>
    <property type="project" value="UniProtKB-KW"/>
</dbReference>
<dbReference type="Pfam" id="PF00196">
    <property type="entry name" value="GerE"/>
    <property type="match status" value="1"/>
</dbReference>
<dbReference type="PRINTS" id="PR00038">
    <property type="entry name" value="HTHLUXR"/>
</dbReference>
<dbReference type="InterPro" id="IPR011006">
    <property type="entry name" value="CheY-like_superfamily"/>
</dbReference>
<evidence type="ECO:0000259" key="5">
    <source>
        <dbReference type="PROSITE" id="PS50110"/>
    </source>
</evidence>
<dbReference type="PROSITE" id="PS50043">
    <property type="entry name" value="HTH_LUXR_2"/>
    <property type="match status" value="1"/>
</dbReference>
<gene>
    <name evidence="6" type="ORF">BBG20_18510</name>
    <name evidence="7" type="ORF">C9382_28470</name>
</gene>
<dbReference type="AlphaFoldDB" id="A0A2T4FKM5"/>
<organism evidence="7 9">
    <name type="scientific">Pseudomonas aylmerensis</name>
    <dbReference type="NCBI Taxonomy" id="1869229"/>
    <lineage>
        <taxon>Bacteria</taxon>
        <taxon>Pseudomonadati</taxon>
        <taxon>Pseudomonadota</taxon>
        <taxon>Gammaproteobacteria</taxon>
        <taxon>Pseudomonadales</taxon>
        <taxon>Pseudomonadaceae</taxon>
        <taxon>Pseudomonas</taxon>
    </lineage>
</organism>
<name>A0A2T4FKM5_9PSED</name>
<dbReference type="InterPro" id="IPR016032">
    <property type="entry name" value="Sig_transdc_resp-reg_C-effctor"/>
</dbReference>
<dbReference type="CDD" id="cd17535">
    <property type="entry name" value="REC_NarL-like"/>
    <property type="match status" value="1"/>
</dbReference>
<protein>
    <submittedName>
        <fullName evidence="7">DNA-binding response regulator</fullName>
    </submittedName>
</protein>
<evidence type="ECO:0000256" key="2">
    <source>
        <dbReference type="ARBA" id="ARBA00023125"/>
    </source>
</evidence>
<dbReference type="SUPFAM" id="SSF46894">
    <property type="entry name" value="C-terminal effector domain of the bipartite response regulators"/>
    <property type="match status" value="1"/>
</dbReference>
<proteinExistence type="predicted"/>
<keyword evidence="2 7" id="KW-0238">DNA-binding</keyword>
<dbReference type="Proteomes" id="UP000095081">
    <property type="component" value="Unassembled WGS sequence"/>
</dbReference>
<dbReference type="GO" id="GO:0006355">
    <property type="term" value="P:regulation of DNA-templated transcription"/>
    <property type="evidence" value="ECO:0007669"/>
    <property type="project" value="InterPro"/>
</dbReference>
<reference evidence="6 8" key="1">
    <citation type="submission" date="2016-06" db="EMBL/GenBank/DDBJ databases">
        <title>Draft genome sequence of Pseudomonas sp. S1E40, a novel strain antagonistic activity to fungal plant pathogen.</title>
        <authorList>
            <person name="Tambong J.T."/>
            <person name="Tchagang C."/>
            <person name="Xu R."/>
        </authorList>
    </citation>
    <scope>NUCLEOTIDE SEQUENCE [LARGE SCALE GENOMIC DNA]</scope>
    <source>
        <strain evidence="6 8">S1E40</strain>
    </source>
</reference>
<accession>A0A2T4FKM5</accession>
<dbReference type="Gene3D" id="1.10.10.10">
    <property type="entry name" value="Winged helix-like DNA-binding domain superfamily/Winged helix DNA-binding domain"/>
    <property type="match status" value="1"/>
</dbReference>
<dbReference type="GO" id="GO:0000160">
    <property type="term" value="P:phosphorelay signal transduction system"/>
    <property type="evidence" value="ECO:0007669"/>
    <property type="project" value="InterPro"/>
</dbReference>
<sequence length="212" mass="23393">MKKTTVLIADDHPIVAMAVQEIVERDDRFEVVGIAKGPTELVQMHQQFSPDVVIADYSMPGDGIHGDGLQMIELLCRRFGDTRILVFTMLSNPLILSGLYHLGVWGVILKSGDFNEIAVALQALSQGRKYQPPVQALSNSDSQMQARAARLTMREYEVLRHFVSGLSGREIAALLHRSTKTVSAQKVSAMRKLGVENDQALLAFCADAQLFL</sequence>
<dbReference type="PROSITE" id="PS50110">
    <property type="entry name" value="RESPONSE_REGULATORY"/>
    <property type="match status" value="1"/>
</dbReference>
<dbReference type="SUPFAM" id="SSF52172">
    <property type="entry name" value="CheY-like"/>
    <property type="match status" value="1"/>
</dbReference>
<dbReference type="SMART" id="SM00448">
    <property type="entry name" value="REC"/>
    <property type="match status" value="1"/>
</dbReference>
<dbReference type="Gene3D" id="3.40.50.2300">
    <property type="match status" value="1"/>
</dbReference>
<dbReference type="InterPro" id="IPR036388">
    <property type="entry name" value="WH-like_DNA-bd_sf"/>
</dbReference>
<dbReference type="InterPro" id="IPR000792">
    <property type="entry name" value="Tscrpt_reg_LuxR_C"/>
</dbReference>
<feature type="domain" description="Response regulatory" evidence="5">
    <location>
        <begin position="5"/>
        <end position="125"/>
    </location>
</feature>
<feature type="modified residue" description="4-aspartylphosphate" evidence="3">
    <location>
        <position position="56"/>
    </location>
</feature>
<dbReference type="RefSeq" id="WP_065905760.1">
    <property type="nucleotide sequence ID" value="NZ_MAUE01000026.1"/>
</dbReference>
<dbReference type="InterPro" id="IPR058245">
    <property type="entry name" value="NreC/VraR/RcsB-like_REC"/>
</dbReference>
<dbReference type="Proteomes" id="UP000240571">
    <property type="component" value="Unassembled WGS sequence"/>
</dbReference>
<reference evidence="7 9" key="2">
    <citation type="submission" date="2018-03" db="EMBL/GenBank/DDBJ databases">
        <title>Diversity of bacteria associated with corn roots inoculated with woodland soils in Canada, and Description of Pseudomonas aylmerense sp. nov.</title>
        <authorList>
            <person name="Tambong J.T."/>
            <person name="Xu R."/>
            <person name="Tchagang C."/>
        </authorList>
    </citation>
    <scope>NUCLEOTIDE SEQUENCE [LARGE SCALE GENOMIC DNA]</scope>
    <source>
        <strain evidence="7 9">S1E44</strain>
    </source>
</reference>
<keyword evidence="8" id="KW-1185">Reference proteome</keyword>
<dbReference type="PANTHER" id="PTHR45566:SF2">
    <property type="entry name" value="NARL SUBFAMILY"/>
    <property type="match status" value="1"/>
</dbReference>
<evidence type="ECO:0000313" key="8">
    <source>
        <dbReference type="Proteomes" id="UP000095081"/>
    </source>
</evidence>
<evidence type="ECO:0000259" key="4">
    <source>
        <dbReference type="PROSITE" id="PS50043"/>
    </source>
</evidence>
<dbReference type="InterPro" id="IPR051015">
    <property type="entry name" value="EvgA-like"/>
</dbReference>
<evidence type="ECO:0000256" key="1">
    <source>
        <dbReference type="ARBA" id="ARBA00022553"/>
    </source>
</evidence>
<dbReference type="OrthoDB" id="4313922at2"/>
<dbReference type="PANTHER" id="PTHR45566">
    <property type="entry name" value="HTH-TYPE TRANSCRIPTIONAL REGULATOR YHJB-RELATED"/>
    <property type="match status" value="1"/>
</dbReference>
<evidence type="ECO:0000313" key="9">
    <source>
        <dbReference type="Proteomes" id="UP000240571"/>
    </source>
</evidence>